<dbReference type="InterPro" id="IPR003959">
    <property type="entry name" value="ATPase_AAA_core"/>
</dbReference>
<dbReference type="SUPFAM" id="SSF52540">
    <property type="entry name" value="P-loop containing nucleoside triphosphate hydrolases"/>
    <property type="match status" value="2"/>
</dbReference>
<dbReference type="Pfam" id="PF00004">
    <property type="entry name" value="AAA"/>
    <property type="match status" value="1"/>
</dbReference>
<evidence type="ECO:0000256" key="2">
    <source>
        <dbReference type="ARBA" id="ARBA00022741"/>
    </source>
</evidence>
<dbReference type="GO" id="GO:0005524">
    <property type="term" value="F:ATP binding"/>
    <property type="evidence" value="ECO:0007669"/>
    <property type="project" value="UniProtKB-KW"/>
</dbReference>
<evidence type="ECO:0000313" key="6">
    <source>
        <dbReference type="Proteomes" id="UP000663722"/>
    </source>
</evidence>
<evidence type="ECO:0000259" key="4">
    <source>
        <dbReference type="SMART" id="SM00382"/>
    </source>
</evidence>
<dbReference type="EMBL" id="CP061800">
    <property type="protein sequence ID" value="QTA89101.1"/>
    <property type="molecule type" value="Genomic_DNA"/>
</dbReference>
<dbReference type="Proteomes" id="UP000663722">
    <property type="component" value="Chromosome"/>
</dbReference>
<keyword evidence="3" id="KW-0067">ATP-binding</keyword>
<dbReference type="InterPro" id="IPR050221">
    <property type="entry name" value="26S_Proteasome_ATPase"/>
</dbReference>
<dbReference type="AlphaFoldDB" id="A0A975BP50"/>
<organism evidence="5 6">
    <name type="scientific">Desulfonema magnum</name>
    <dbReference type="NCBI Taxonomy" id="45655"/>
    <lineage>
        <taxon>Bacteria</taxon>
        <taxon>Pseudomonadati</taxon>
        <taxon>Thermodesulfobacteriota</taxon>
        <taxon>Desulfobacteria</taxon>
        <taxon>Desulfobacterales</taxon>
        <taxon>Desulfococcaceae</taxon>
        <taxon>Desulfonema</taxon>
    </lineage>
</organism>
<proteinExistence type="inferred from homology"/>
<keyword evidence="2" id="KW-0547">Nucleotide-binding</keyword>
<gene>
    <name evidence="5" type="ORF">dnm_051490</name>
</gene>
<dbReference type="InterPro" id="IPR003593">
    <property type="entry name" value="AAA+_ATPase"/>
</dbReference>
<dbReference type="Gene3D" id="3.40.50.300">
    <property type="entry name" value="P-loop containing nucleotide triphosphate hydrolases"/>
    <property type="match status" value="1"/>
</dbReference>
<dbReference type="GO" id="GO:0016887">
    <property type="term" value="F:ATP hydrolysis activity"/>
    <property type="evidence" value="ECO:0007669"/>
    <property type="project" value="InterPro"/>
</dbReference>
<dbReference type="KEGG" id="dmm:dnm_051490"/>
<sequence>MNAISNSFASADWLEKNRRCLASAIDEVRQALLCRIGDHVAISSCGDGETERKEPVEAAGSALDILCSVFGLSGFEKNILLLCAGIETEGDFAGLCAKVLGDEKQTYPTFSLGLSALPDPHWSALTPDAPLRKWRLIEVEAGRSLVHSPLRIDEFALHYLAGVPQMDARLKRFVRCVKNDEALVLSHKKLADRIVKTLIKAVENFDRPPVVQLCGKAGAGKTAIASSVCSMLDHELCVMPEYLLPPDPEGLEHFTRLWIREAALNSRVLMIDCHGTNDTNPVRYGTIVHILEQSTGLVMLSCRDRKSLRHCQTAVFDVQKPESAEQEKIWRNYIKEDSADVSSDIGKIVSQFDMSVSSIRSAWISISGNNRNGDNRSDLWNACRFQTRQGMDGLARGITSNTGWDDLVLPEAQMKTLRNIAIHARHRQKVYEHWGFAAKLSRGLGITALFAGASGTGKTMAAEVLANELQLDLYRIDLSAVVSKYIGETEKQLRRVFDSAEAGGAILVFDEADALFGKRSEVKDSHDRHANIEVSYLLQRMEDYKGIAILTTNLKDALDTAFMRRIRFIVDFPFPDTEQRERIWQRIFPSDTPTRDVDTARLSQLNIPGGNIRNIALNAAFLAAEADKSVSMEHLLEAAQGEYAKMERSLTRAETEGWV</sequence>
<keyword evidence="6" id="KW-1185">Reference proteome</keyword>
<dbReference type="SMART" id="SM00382">
    <property type="entry name" value="AAA"/>
    <property type="match status" value="2"/>
</dbReference>
<dbReference type="InterPro" id="IPR027417">
    <property type="entry name" value="P-loop_NTPase"/>
</dbReference>
<dbReference type="PANTHER" id="PTHR23073">
    <property type="entry name" value="26S PROTEASOME REGULATORY SUBUNIT"/>
    <property type="match status" value="1"/>
</dbReference>
<dbReference type="RefSeq" id="WP_207677879.1">
    <property type="nucleotide sequence ID" value="NZ_CP061800.1"/>
</dbReference>
<evidence type="ECO:0000313" key="5">
    <source>
        <dbReference type="EMBL" id="QTA89101.1"/>
    </source>
</evidence>
<reference evidence="5" key="1">
    <citation type="journal article" date="2021" name="Microb. Physiol.">
        <title>Proteogenomic Insights into the Physiology of Marine, Sulfate-Reducing, Filamentous Desulfonema limicola and Desulfonema magnum.</title>
        <authorList>
            <person name="Schnaars V."/>
            <person name="Wohlbrand L."/>
            <person name="Scheve S."/>
            <person name="Hinrichs C."/>
            <person name="Reinhardt R."/>
            <person name="Rabus R."/>
        </authorList>
    </citation>
    <scope>NUCLEOTIDE SEQUENCE</scope>
    <source>
        <strain evidence="5">4be13</strain>
    </source>
</reference>
<protein>
    <submittedName>
        <fullName evidence="5">AAA ATPase-like domain-containing protein</fullName>
    </submittedName>
</protein>
<feature type="domain" description="AAA+ ATPase" evidence="4">
    <location>
        <begin position="207"/>
        <end position="322"/>
    </location>
</feature>
<accession>A0A975BP50</accession>
<comment type="similarity">
    <text evidence="1">Belongs to the AAA ATPase family.</text>
</comment>
<dbReference type="Pfam" id="PF22977">
    <property type="entry name" value="WHD"/>
    <property type="match status" value="1"/>
</dbReference>
<feature type="domain" description="AAA+ ATPase" evidence="4">
    <location>
        <begin position="444"/>
        <end position="576"/>
    </location>
</feature>
<dbReference type="InterPro" id="IPR054472">
    <property type="entry name" value="WHD"/>
</dbReference>
<name>A0A975BP50_9BACT</name>
<evidence type="ECO:0000256" key="1">
    <source>
        <dbReference type="ARBA" id="ARBA00006914"/>
    </source>
</evidence>
<evidence type="ECO:0000256" key="3">
    <source>
        <dbReference type="ARBA" id="ARBA00022840"/>
    </source>
</evidence>
<dbReference type="CDD" id="cd19481">
    <property type="entry name" value="RecA-like_protease"/>
    <property type="match status" value="1"/>
</dbReference>